<evidence type="ECO:0008006" key="4">
    <source>
        <dbReference type="Google" id="ProtNLM"/>
    </source>
</evidence>
<dbReference type="Pfam" id="PF09136">
    <property type="entry name" value="Glucodextran_B"/>
    <property type="match status" value="1"/>
</dbReference>
<protein>
    <recommendedName>
        <fullName evidence="4">Bacterial Ig-like domain-containing protein</fullName>
    </recommendedName>
</protein>
<dbReference type="EMBL" id="MFAY01000009">
    <property type="protein sequence ID" value="OGD89458.1"/>
    <property type="molecule type" value="Genomic_DNA"/>
</dbReference>
<gene>
    <name evidence="2" type="ORF">A2693_01025</name>
</gene>
<organism evidence="2 3">
    <name type="scientific">Candidatus Curtissbacteria bacterium RIFCSPHIGHO2_01_FULL_40_12</name>
    <dbReference type="NCBI Taxonomy" id="1797710"/>
    <lineage>
        <taxon>Bacteria</taxon>
        <taxon>Candidatus Curtissiibacteriota</taxon>
    </lineage>
</organism>
<evidence type="ECO:0000256" key="1">
    <source>
        <dbReference type="SAM" id="Phobius"/>
    </source>
</evidence>
<proteinExistence type="predicted"/>
<reference evidence="2 3" key="1">
    <citation type="journal article" date="2016" name="Nat. Commun.">
        <title>Thousands of microbial genomes shed light on interconnected biogeochemical processes in an aquifer system.</title>
        <authorList>
            <person name="Anantharaman K."/>
            <person name="Brown C.T."/>
            <person name="Hug L.A."/>
            <person name="Sharon I."/>
            <person name="Castelle C.J."/>
            <person name="Probst A.J."/>
            <person name="Thomas B.C."/>
            <person name="Singh A."/>
            <person name="Wilkins M.J."/>
            <person name="Karaoz U."/>
            <person name="Brodie E.L."/>
            <person name="Williams K.H."/>
            <person name="Hubbard S.S."/>
            <person name="Banfield J.F."/>
        </authorList>
    </citation>
    <scope>NUCLEOTIDE SEQUENCE [LARGE SCALE GENOMIC DNA]</scope>
</reference>
<comment type="caution">
    <text evidence="2">The sequence shown here is derived from an EMBL/GenBank/DDBJ whole genome shotgun (WGS) entry which is preliminary data.</text>
</comment>
<keyword evidence="1" id="KW-1133">Transmembrane helix</keyword>
<sequence length="238" mass="26070">MVKRSRIQRLARRDEKLVIKRIVYLSVISVILAVFLFTLGIPLLGKFSDIVNSIFGKNQTETSIQNTLRAPRLDTLPTATNSAKLSVPGFSEEDTKIDIYLNDEKIGTAGVTGGKFVFDDLSLSDGQNKVFAKAVATSGSESEPSESQNVVLDTKEPTLEVESPTDDQSFSANNRIKVFGKTDKDAQVFANGFLASIDSENNFEVFVPLVEGENKLEIKAVDEAGNSKTVSLKVNFRK</sequence>
<dbReference type="Gene3D" id="2.60.40.10">
    <property type="entry name" value="Immunoglobulins"/>
    <property type="match status" value="2"/>
</dbReference>
<feature type="transmembrane region" description="Helical" evidence="1">
    <location>
        <begin position="21"/>
        <end position="44"/>
    </location>
</feature>
<dbReference type="AlphaFoldDB" id="A0A1F5GC74"/>
<evidence type="ECO:0000313" key="2">
    <source>
        <dbReference type="EMBL" id="OGD89458.1"/>
    </source>
</evidence>
<name>A0A1F5GC74_9BACT</name>
<keyword evidence="1" id="KW-0472">Membrane</keyword>
<evidence type="ECO:0000313" key="3">
    <source>
        <dbReference type="Proteomes" id="UP000178577"/>
    </source>
</evidence>
<keyword evidence="1" id="KW-0812">Transmembrane</keyword>
<dbReference type="Proteomes" id="UP000178577">
    <property type="component" value="Unassembled WGS sequence"/>
</dbReference>
<dbReference type="InterPro" id="IPR013783">
    <property type="entry name" value="Ig-like_fold"/>
</dbReference>
<accession>A0A1F5GC74</accession>